<dbReference type="EMBL" id="BNJJ01000033">
    <property type="protein sequence ID" value="GHO89211.1"/>
    <property type="molecule type" value="Genomic_DNA"/>
</dbReference>
<comment type="caution">
    <text evidence="2">The sequence shown here is derived from an EMBL/GenBank/DDBJ whole genome shotgun (WGS) entry which is preliminary data.</text>
</comment>
<evidence type="ECO:0000313" key="2">
    <source>
        <dbReference type="EMBL" id="GHO89211.1"/>
    </source>
</evidence>
<dbReference type="InterPro" id="IPR043519">
    <property type="entry name" value="NT_sf"/>
</dbReference>
<proteinExistence type="predicted"/>
<gene>
    <name evidence="2" type="ORF">KSZ_72170</name>
</gene>
<keyword evidence="3" id="KW-1185">Reference proteome</keyword>
<organism evidence="2 3">
    <name type="scientific">Dictyobacter formicarum</name>
    <dbReference type="NCBI Taxonomy" id="2778368"/>
    <lineage>
        <taxon>Bacteria</taxon>
        <taxon>Bacillati</taxon>
        <taxon>Chloroflexota</taxon>
        <taxon>Ktedonobacteria</taxon>
        <taxon>Ktedonobacterales</taxon>
        <taxon>Dictyobacteraceae</taxon>
        <taxon>Dictyobacter</taxon>
    </lineage>
</organism>
<dbReference type="Proteomes" id="UP000635565">
    <property type="component" value="Unassembled WGS sequence"/>
</dbReference>
<evidence type="ECO:0000259" key="1">
    <source>
        <dbReference type="Pfam" id="PF01909"/>
    </source>
</evidence>
<name>A0ABQ3VTZ8_9CHLR</name>
<dbReference type="InterPro" id="IPR002934">
    <property type="entry name" value="Polymerase_NTP_transf_dom"/>
</dbReference>
<dbReference type="Gene3D" id="3.30.460.10">
    <property type="entry name" value="Beta Polymerase, domain 2"/>
    <property type="match status" value="1"/>
</dbReference>
<sequence>MNAQQAAQALIDEKFPACDAAFVGGSVIRGEGTKTSDLDIVVITHTVNTAYRESFCYAGWPVELFVNTPQSYLEFFASDKQSRKPALPRMCAEGIILQNRDGIAQRIKTEAQQLLAAGPEPLNTAQLDRLRYSLTDALDDLEGSQDRGESYFIANSVAVRACDLLLGAQNQWIGHGKWVLRALRNFDPNQAEQLTRALEAYYQHGDKQALITFADDILKPLGGRLFDGYTAGKPSTD</sequence>
<dbReference type="CDD" id="cd05403">
    <property type="entry name" value="NT_KNTase_like"/>
    <property type="match status" value="1"/>
</dbReference>
<accession>A0ABQ3VTZ8</accession>
<evidence type="ECO:0000313" key="3">
    <source>
        <dbReference type="Proteomes" id="UP000635565"/>
    </source>
</evidence>
<dbReference type="SUPFAM" id="SSF81301">
    <property type="entry name" value="Nucleotidyltransferase"/>
    <property type="match status" value="1"/>
</dbReference>
<dbReference type="Pfam" id="PF01909">
    <property type="entry name" value="NTP_transf_2"/>
    <property type="match status" value="1"/>
</dbReference>
<reference evidence="2 3" key="1">
    <citation type="journal article" date="2021" name="Int. J. Syst. Evol. Microbiol.">
        <title>Reticulibacter mediterranei gen. nov., sp. nov., within the new family Reticulibacteraceae fam. nov., and Ktedonospora formicarum gen. nov., sp. nov., Ktedonobacter robiniae sp. nov., Dictyobacter formicarum sp. nov. and Dictyobacter arantiisoli sp. nov., belonging to the class Ktedonobacteria.</title>
        <authorList>
            <person name="Yabe S."/>
            <person name="Zheng Y."/>
            <person name="Wang C.M."/>
            <person name="Sakai Y."/>
            <person name="Abe K."/>
            <person name="Yokota A."/>
            <person name="Donadio S."/>
            <person name="Cavaletti L."/>
            <person name="Monciardini P."/>
        </authorList>
    </citation>
    <scope>NUCLEOTIDE SEQUENCE [LARGE SCALE GENOMIC DNA]</scope>
    <source>
        <strain evidence="2 3">SOSP1-9</strain>
    </source>
</reference>
<feature type="domain" description="Polymerase nucleotidyl transferase" evidence="1">
    <location>
        <begin position="19"/>
        <end position="47"/>
    </location>
</feature>
<protein>
    <submittedName>
        <fullName evidence="2">Nucleotidyltransferase</fullName>
    </submittedName>
</protein>
<dbReference type="RefSeq" id="WP_201366739.1">
    <property type="nucleotide sequence ID" value="NZ_BNJJ01000033.1"/>
</dbReference>